<keyword evidence="1" id="KW-0812">Transmembrane</keyword>
<keyword evidence="1" id="KW-1133">Transmembrane helix</keyword>
<protein>
    <recommendedName>
        <fullName evidence="6">Anti-sigma factor</fullName>
    </recommendedName>
</protein>
<sequence>MNLFFHKKYCFVLFFFKKNEQTSICQHSFARNSVKIRLVLNNAELKELFGRYLEDQCTPAEVEMLIGELPVKDEEQLRILIREEMQAPEEGGDVAHLTLMSQEVYRNIRHTIRHEQHRKRSGRVVHLARYITAAASVVAILAAGLYYFSGKGSGQEQMFSQLAKNNIAPGRNKAFLILADGTRVPLGDTLPGVVARQGGVLIRNNARGEIAYTPQPAGTVAGKLLWNTIQTPRGGQFQVVLPDQSRVWLNAESSLKYPAQFTETERTVELTGEAYFEVTNDRLRPFVVRSDRQSVTVLGTSFNMNAYADESAAKTTLLTGSVRVSAAQAGTSALTLTPGQQAVTTGNGLTNAAEVNTEPVVAWKNGMFSFKRQDIRSVMRQIARWYDVEVEYSGDIPKIQFTGKVHRNADLSQVLRSISYLGVGFGVEGRKITVSAE</sequence>
<feature type="transmembrane region" description="Helical" evidence="1">
    <location>
        <begin position="127"/>
        <end position="148"/>
    </location>
</feature>
<evidence type="ECO:0000259" key="3">
    <source>
        <dbReference type="Pfam" id="PF16344"/>
    </source>
</evidence>
<dbReference type="GO" id="GO:0016989">
    <property type="term" value="F:sigma factor antagonist activity"/>
    <property type="evidence" value="ECO:0007669"/>
    <property type="project" value="TreeGrafter"/>
</dbReference>
<keyword evidence="1" id="KW-0472">Membrane</keyword>
<dbReference type="Gene3D" id="3.55.50.30">
    <property type="match status" value="1"/>
</dbReference>
<dbReference type="AlphaFoldDB" id="A0A2U2PDS5"/>
<dbReference type="EMBL" id="QEAS01000013">
    <property type="protein sequence ID" value="PWG79558.1"/>
    <property type="molecule type" value="Genomic_DNA"/>
</dbReference>
<evidence type="ECO:0008006" key="6">
    <source>
        <dbReference type="Google" id="ProtNLM"/>
    </source>
</evidence>
<dbReference type="InterPro" id="IPR012373">
    <property type="entry name" value="Ferrdict_sens_TM"/>
</dbReference>
<dbReference type="Proteomes" id="UP000245647">
    <property type="component" value="Unassembled WGS sequence"/>
</dbReference>
<evidence type="ECO:0000256" key="1">
    <source>
        <dbReference type="SAM" id="Phobius"/>
    </source>
</evidence>
<reference evidence="4 5" key="1">
    <citation type="submission" date="2018-04" db="EMBL/GenBank/DDBJ databases">
        <title>Pedobacter chongqingensis sp. nov., isolated from a rottenly hemp rope.</title>
        <authorList>
            <person name="Cai Y."/>
        </authorList>
    </citation>
    <scope>NUCLEOTIDE SEQUENCE [LARGE SCALE GENOMIC DNA]</scope>
    <source>
        <strain evidence="4 5">FJ4-8</strain>
    </source>
</reference>
<comment type="caution">
    <text evidence="4">The sequence shown here is derived from an EMBL/GenBank/DDBJ whole genome shotgun (WGS) entry which is preliminary data.</text>
</comment>
<evidence type="ECO:0000313" key="4">
    <source>
        <dbReference type="EMBL" id="PWG79558.1"/>
    </source>
</evidence>
<dbReference type="Pfam" id="PF04773">
    <property type="entry name" value="FecR"/>
    <property type="match status" value="1"/>
</dbReference>
<dbReference type="PANTHER" id="PTHR30273:SF2">
    <property type="entry name" value="PROTEIN FECR"/>
    <property type="match status" value="1"/>
</dbReference>
<dbReference type="PANTHER" id="PTHR30273">
    <property type="entry name" value="PERIPLASMIC SIGNAL SENSOR AND SIGMA FACTOR ACTIVATOR FECR-RELATED"/>
    <property type="match status" value="1"/>
</dbReference>
<dbReference type="Pfam" id="PF16344">
    <property type="entry name" value="FecR_C"/>
    <property type="match status" value="1"/>
</dbReference>
<dbReference type="InterPro" id="IPR006860">
    <property type="entry name" value="FecR"/>
</dbReference>
<proteinExistence type="predicted"/>
<keyword evidence="5" id="KW-1185">Reference proteome</keyword>
<dbReference type="InterPro" id="IPR032508">
    <property type="entry name" value="FecR_C"/>
</dbReference>
<dbReference type="FunFam" id="2.60.120.1440:FF:000001">
    <property type="entry name" value="Putative anti-sigma factor"/>
    <property type="match status" value="1"/>
</dbReference>
<organism evidence="4 5">
    <name type="scientific">Pararcticibacter amylolyticus</name>
    <dbReference type="NCBI Taxonomy" id="2173175"/>
    <lineage>
        <taxon>Bacteria</taxon>
        <taxon>Pseudomonadati</taxon>
        <taxon>Bacteroidota</taxon>
        <taxon>Sphingobacteriia</taxon>
        <taxon>Sphingobacteriales</taxon>
        <taxon>Sphingobacteriaceae</taxon>
        <taxon>Pararcticibacter</taxon>
    </lineage>
</organism>
<gene>
    <name evidence="4" type="ORF">DDR33_15935</name>
</gene>
<name>A0A2U2PDS5_9SPHI</name>
<evidence type="ECO:0000313" key="5">
    <source>
        <dbReference type="Proteomes" id="UP000245647"/>
    </source>
</evidence>
<feature type="domain" description="FecR protein" evidence="2">
    <location>
        <begin position="228"/>
        <end position="323"/>
    </location>
</feature>
<feature type="domain" description="Protein FecR C-terminal" evidence="3">
    <location>
        <begin position="368"/>
        <end position="434"/>
    </location>
</feature>
<evidence type="ECO:0000259" key="2">
    <source>
        <dbReference type="Pfam" id="PF04773"/>
    </source>
</evidence>
<accession>A0A2U2PDS5</accession>
<dbReference type="Gene3D" id="2.60.120.1440">
    <property type="match status" value="1"/>
</dbReference>